<comment type="activity regulation">
    <text evidence="9">Activated by a monovalent cation that binds near, but not in, the active site. The most likely occupant of the site in vivo is potassium. Ion binding induces a conformational change that may alter substrate affinity.</text>
</comment>
<dbReference type="NCBIfam" id="TIGR02152">
    <property type="entry name" value="D_ribokin_bact"/>
    <property type="match status" value="1"/>
</dbReference>
<feature type="binding site" evidence="9">
    <location>
        <position position="294"/>
    </location>
    <ligand>
        <name>K(+)</name>
        <dbReference type="ChEBI" id="CHEBI:29103"/>
    </ligand>
</feature>
<evidence type="ECO:0000256" key="2">
    <source>
        <dbReference type="ARBA" id="ARBA00022723"/>
    </source>
</evidence>
<comment type="caution">
    <text evidence="9">Lacks conserved residue(s) required for the propagation of feature annotation.</text>
</comment>
<comment type="caution">
    <text evidence="12">The sequence shown here is derived from an EMBL/GenBank/DDBJ whole genome shotgun (WGS) entry which is preliminary data.</text>
</comment>
<dbReference type="PANTHER" id="PTHR10584:SF166">
    <property type="entry name" value="RIBOKINASE"/>
    <property type="match status" value="1"/>
</dbReference>
<feature type="binding site" evidence="9">
    <location>
        <position position="296"/>
    </location>
    <ligand>
        <name>K(+)</name>
        <dbReference type="ChEBI" id="CHEBI:29103"/>
    </ligand>
</feature>
<gene>
    <name evidence="9 12" type="primary">rbsK</name>
    <name evidence="12" type="ORF">Mlute_00549</name>
</gene>
<dbReference type="GO" id="GO:0004747">
    <property type="term" value="F:ribokinase activity"/>
    <property type="evidence" value="ECO:0007669"/>
    <property type="project" value="UniProtKB-UniRule"/>
</dbReference>
<comment type="pathway">
    <text evidence="9">Carbohydrate metabolism; D-ribose degradation; D-ribose 5-phosphate from beta-D-ribopyranose: step 2/2.</text>
</comment>
<evidence type="ECO:0000313" key="12">
    <source>
        <dbReference type="EMBL" id="RIH88588.1"/>
    </source>
</evidence>
<evidence type="ECO:0000256" key="5">
    <source>
        <dbReference type="ARBA" id="ARBA00022840"/>
    </source>
</evidence>
<dbReference type="OrthoDB" id="9775849at2"/>
<feature type="binding site" evidence="9">
    <location>
        <position position="255"/>
    </location>
    <ligand>
        <name>K(+)</name>
        <dbReference type="ChEBI" id="CHEBI:29103"/>
    </ligand>
</feature>
<keyword evidence="4 9" id="KW-0418">Kinase</keyword>
<proteinExistence type="inferred from homology"/>
<dbReference type="EC" id="2.7.1.15" evidence="9 10"/>
<keyword evidence="13" id="KW-1185">Reference proteome</keyword>
<feature type="binding site" evidence="9">
    <location>
        <begin position="10"/>
        <end position="12"/>
    </location>
    <ligand>
        <name>substrate</name>
    </ligand>
</feature>
<keyword evidence="6 9" id="KW-0460">Magnesium</keyword>
<dbReference type="EMBL" id="QWKZ01000011">
    <property type="protein sequence ID" value="RIH88588.1"/>
    <property type="molecule type" value="Genomic_DNA"/>
</dbReference>
<feature type="active site" description="Proton acceptor" evidence="9">
    <location>
        <position position="261"/>
    </location>
</feature>
<organism evidence="12 13">
    <name type="scientific">Meiothermus luteus</name>
    <dbReference type="NCBI Taxonomy" id="2026184"/>
    <lineage>
        <taxon>Bacteria</taxon>
        <taxon>Thermotogati</taxon>
        <taxon>Deinococcota</taxon>
        <taxon>Deinococci</taxon>
        <taxon>Thermales</taxon>
        <taxon>Thermaceae</taxon>
        <taxon>Meiothermus</taxon>
    </lineage>
</organism>
<comment type="catalytic activity">
    <reaction evidence="9">
        <text>D-ribose + ATP = D-ribose 5-phosphate + ADP + H(+)</text>
        <dbReference type="Rhea" id="RHEA:13697"/>
        <dbReference type="ChEBI" id="CHEBI:15378"/>
        <dbReference type="ChEBI" id="CHEBI:30616"/>
        <dbReference type="ChEBI" id="CHEBI:47013"/>
        <dbReference type="ChEBI" id="CHEBI:78346"/>
        <dbReference type="ChEBI" id="CHEBI:456216"/>
        <dbReference type="EC" id="2.7.1.15"/>
    </reaction>
</comment>
<feature type="binding site" evidence="9">
    <location>
        <position position="150"/>
    </location>
    <ligand>
        <name>substrate</name>
    </ligand>
</feature>
<accession>A0A399EX38</accession>
<dbReference type="Gene3D" id="3.40.1190.20">
    <property type="match status" value="1"/>
</dbReference>
<evidence type="ECO:0000256" key="10">
    <source>
        <dbReference type="NCBIfam" id="TIGR02152"/>
    </source>
</evidence>
<comment type="function">
    <text evidence="9">Catalyzes the phosphorylation of ribose at O-5 in a reaction requiring ATP and magnesium. The resulting D-ribose-5-phosphate can then be used either for sythesis of nucleotides, histidine, and tryptophan, or as a component of the pentose phosphate pathway.</text>
</comment>
<comment type="cofactor">
    <cofactor evidence="9">
        <name>Mg(2+)</name>
        <dbReference type="ChEBI" id="CHEBI:18420"/>
    </cofactor>
    <text evidence="9">Requires a divalent cation, most likely magnesium in vivo, as an electrophilic catalyst to aid phosphoryl group transfer. It is the chelate of the metal and the nucleotide that is the actual substrate.</text>
</comment>
<dbReference type="InterPro" id="IPR011877">
    <property type="entry name" value="Ribokinase"/>
</dbReference>
<comment type="subunit">
    <text evidence="9">Homodimer.</text>
</comment>
<keyword evidence="9" id="KW-0963">Cytoplasm</keyword>
<dbReference type="GO" id="GO:0019303">
    <property type="term" value="P:D-ribose catabolic process"/>
    <property type="evidence" value="ECO:0007669"/>
    <property type="project" value="UniProtKB-UniRule"/>
</dbReference>
<feature type="binding site" evidence="9">
    <location>
        <begin position="229"/>
        <end position="234"/>
    </location>
    <ligand>
        <name>ATP</name>
        <dbReference type="ChEBI" id="CHEBI:30616"/>
    </ligand>
</feature>
<keyword evidence="5 9" id="KW-0067">ATP-binding</keyword>
<comment type="subcellular location">
    <subcellularLocation>
        <location evidence="9">Cytoplasm</location>
    </subcellularLocation>
</comment>
<dbReference type="InterPro" id="IPR029056">
    <property type="entry name" value="Ribokinase-like"/>
</dbReference>
<dbReference type="Proteomes" id="UP000265800">
    <property type="component" value="Unassembled WGS sequence"/>
</dbReference>
<feature type="binding site" evidence="9">
    <location>
        <position position="261"/>
    </location>
    <ligand>
        <name>substrate</name>
    </ligand>
</feature>
<dbReference type="AlphaFoldDB" id="A0A399EX38"/>
<comment type="similarity">
    <text evidence="9">Belongs to the carbohydrate kinase PfkB family. Ribokinase subfamily.</text>
</comment>
<evidence type="ECO:0000259" key="11">
    <source>
        <dbReference type="Pfam" id="PF00294"/>
    </source>
</evidence>
<dbReference type="HAMAP" id="MF_01987">
    <property type="entry name" value="Ribokinase"/>
    <property type="match status" value="1"/>
</dbReference>
<feature type="binding site" evidence="9">
    <location>
        <position position="257"/>
    </location>
    <ligand>
        <name>K(+)</name>
        <dbReference type="ChEBI" id="CHEBI:29103"/>
    </ligand>
</feature>
<evidence type="ECO:0000256" key="6">
    <source>
        <dbReference type="ARBA" id="ARBA00022842"/>
    </source>
</evidence>
<dbReference type="PANTHER" id="PTHR10584">
    <property type="entry name" value="SUGAR KINASE"/>
    <property type="match status" value="1"/>
</dbReference>
<feature type="binding site" evidence="9">
    <location>
        <begin position="260"/>
        <end position="261"/>
    </location>
    <ligand>
        <name>ATP</name>
        <dbReference type="ChEBI" id="CHEBI:30616"/>
    </ligand>
</feature>
<dbReference type="CDD" id="cd01174">
    <property type="entry name" value="ribokinase"/>
    <property type="match status" value="1"/>
</dbReference>
<dbReference type="InterPro" id="IPR011611">
    <property type="entry name" value="PfkB_dom"/>
</dbReference>
<dbReference type="PRINTS" id="PR00990">
    <property type="entry name" value="RIBOKINASE"/>
</dbReference>
<evidence type="ECO:0000256" key="1">
    <source>
        <dbReference type="ARBA" id="ARBA00022679"/>
    </source>
</evidence>
<dbReference type="Pfam" id="PF00294">
    <property type="entry name" value="PfkB"/>
    <property type="match status" value="1"/>
</dbReference>
<dbReference type="UniPathway" id="UPA00916">
    <property type="reaction ID" value="UER00889"/>
</dbReference>
<feature type="binding site" evidence="9">
    <location>
        <position position="291"/>
    </location>
    <ligand>
        <name>K(+)</name>
        <dbReference type="ChEBI" id="CHEBI:29103"/>
    </ligand>
</feature>
<name>A0A399EX38_9DEIN</name>
<feature type="binding site" evidence="9">
    <location>
        <begin position="38"/>
        <end position="42"/>
    </location>
    <ligand>
        <name>substrate</name>
    </ligand>
</feature>
<protein>
    <recommendedName>
        <fullName evidence="9 10">Ribokinase</fullName>
        <shortName evidence="9">RK</shortName>
        <ecNumber evidence="9 10">2.7.1.15</ecNumber>
    </recommendedName>
</protein>
<evidence type="ECO:0000256" key="3">
    <source>
        <dbReference type="ARBA" id="ARBA00022741"/>
    </source>
</evidence>
<keyword evidence="7 9" id="KW-0630">Potassium</keyword>
<keyword evidence="2 9" id="KW-0479">Metal-binding</keyword>
<evidence type="ECO:0000313" key="13">
    <source>
        <dbReference type="Proteomes" id="UP000265800"/>
    </source>
</evidence>
<evidence type="ECO:0000256" key="8">
    <source>
        <dbReference type="ARBA" id="ARBA00023277"/>
    </source>
</evidence>
<feature type="domain" description="Carbohydrate kinase PfkB" evidence="11">
    <location>
        <begin position="2"/>
        <end position="302"/>
    </location>
</feature>
<dbReference type="InterPro" id="IPR002139">
    <property type="entry name" value="Ribo/fructo_kinase"/>
</dbReference>
<dbReference type="SUPFAM" id="SSF53613">
    <property type="entry name" value="Ribokinase-like"/>
    <property type="match status" value="1"/>
</dbReference>
<dbReference type="GO" id="GO:0005524">
    <property type="term" value="F:ATP binding"/>
    <property type="evidence" value="ECO:0007669"/>
    <property type="project" value="UniProtKB-UniRule"/>
</dbReference>
<evidence type="ECO:0000256" key="4">
    <source>
        <dbReference type="ARBA" id="ARBA00022777"/>
    </source>
</evidence>
<dbReference type="GO" id="GO:0005829">
    <property type="term" value="C:cytosol"/>
    <property type="evidence" value="ECO:0007669"/>
    <property type="project" value="TreeGrafter"/>
</dbReference>
<reference evidence="12 13" key="1">
    <citation type="submission" date="2018-08" db="EMBL/GenBank/DDBJ databases">
        <title>Meiothermus luteus KCTC 52599 genome sequencing project.</title>
        <authorList>
            <person name="Da Costa M.S."/>
            <person name="Albuquerque L."/>
            <person name="Raposo P."/>
            <person name="Froufe H.J.C."/>
            <person name="Barroso C.S."/>
            <person name="Egas C."/>
        </authorList>
    </citation>
    <scope>NUCLEOTIDE SEQUENCE [LARGE SCALE GENOMIC DNA]</scope>
    <source>
        <strain evidence="12 13">KCTC 52599</strain>
    </source>
</reference>
<sequence length="315" mass="32885">MSVVVVGSLNMDLVVRVGRHPRPGETILGSDYETHCGGKGANQAVAAARTLGKPAPAKAGATPPQPLVRMVGRVGQDEFGQRLRNSLKREQINVHAVLPIPTPTGVAFIAVNEKGENTIIVSPGANYRLRPENLTPAEFDGAKVVVLQLEIPLDTVRRAAELGRSAGARVILNAAPAQKLPEKLLEQVDLLVVNESEALSLTGVAPASPEKALELARQLSQKVARVVITLGEQGAVWAEPAASGYQPALRVESVDNTGAGDAFVGALAAALYEGHSLVEAVRWGVVAGALATTRVGAQSALPCRTEVLEGVARLS</sequence>
<keyword evidence="3 9" id="KW-0547">Nucleotide-binding</keyword>
<keyword evidence="8 9" id="KW-0119">Carbohydrate metabolism</keyword>
<dbReference type="GO" id="GO:0046872">
    <property type="term" value="F:metal ion binding"/>
    <property type="evidence" value="ECO:0007669"/>
    <property type="project" value="UniProtKB-KW"/>
</dbReference>
<keyword evidence="1 9" id="KW-0808">Transferase</keyword>
<evidence type="ECO:0000256" key="7">
    <source>
        <dbReference type="ARBA" id="ARBA00022958"/>
    </source>
</evidence>
<evidence type="ECO:0000256" key="9">
    <source>
        <dbReference type="HAMAP-Rule" id="MF_01987"/>
    </source>
</evidence>
<feature type="binding site" evidence="9">
    <location>
        <position position="194"/>
    </location>
    <ligand>
        <name>ATP</name>
        <dbReference type="ChEBI" id="CHEBI:30616"/>
    </ligand>
</feature>
<dbReference type="RefSeq" id="WP_119359230.1">
    <property type="nucleotide sequence ID" value="NZ_QWKZ01000011.1"/>
</dbReference>